<dbReference type="EMBL" id="CAMGYJ010000002">
    <property type="protein sequence ID" value="CAI0378187.1"/>
    <property type="molecule type" value="Genomic_DNA"/>
</dbReference>
<evidence type="ECO:0000313" key="1">
    <source>
        <dbReference type="EMBL" id="CAI0378187.1"/>
    </source>
</evidence>
<dbReference type="Proteomes" id="UP001154282">
    <property type="component" value="Unassembled WGS sequence"/>
</dbReference>
<reference evidence="1" key="1">
    <citation type="submission" date="2022-08" db="EMBL/GenBank/DDBJ databases">
        <authorList>
            <person name="Gutierrez-Valencia J."/>
        </authorList>
    </citation>
    <scope>NUCLEOTIDE SEQUENCE</scope>
</reference>
<accession>A0AAV0GZY3</accession>
<organism evidence="1 2">
    <name type="scientific">Linum tenue</name>
    <dbReference type="NCBI Taxonomy" id="586396"/>
    <lineage>
        <taxon>Eukaryota</taxon>
        <taxon>Viridiplantae</taxon>
        <taxon>Streptophyta</taxon>
        <taxon>Embryophyta</taxon>
        <taxon>Tracheophyta</taxon>
        <taxon>Spermatophyta</taxon>
        <taxon>Magnoliopsida</taxon>
        <taxon>eudicotyledons</taxon>
        <taxon>Gunneridae</taxon>
        <taxon>Pentapetalae</taxon>
        <taxon>rosids</taxon>
        <taxon>fabids</taxon>
        <taxon>Malpighiales</taxon>
        <taxon>Linaceae</taxon>
        <taxon>Linum</taxon>
    </lineage>
</organism>
<sequence length="42" mass="4649">MATQIYPAPCILAPFAFLTLLRDTILHFVCASLDTDRLSPVL</sequence>
<name>A0AAV0GZY3_9ROSI</name>
<proteinExistence type="predicted"/>
<comment type="caution">
    <text evidence="1">The sequence shown here is derived from an EMBL/GenBank/DDBJ whole genome shotgun (WGS) entry which is preliminary data.</text>
</comment>
<keyword evidence="2" id="KW-1185">Reference proteome</keyword>
<dbReference type="AlphaFoldDB" id="A0AAV0GZY3"/>
<gene>
    <name evidence="1" type="ORF">LITE_LOCUS1773</name>
</gene>
<protein>
    <submittedName>
        <fullName evidence="1">Uncharacterized protein</fullName>
    </submittedName>
</protein>
<evidence type="ECO:0000313" key="2">
    <source>
        <dbReference type="Proteomes" id="UP001154282"/>
    </source>
</evidence>